<dbReference type="Gene3D" id="3.40.50.2000">
    <property type="entry name" value="Glycogen Phosphorylase B"/>
    <property type="match status" value="2"/>
</dbReference>
<dbReference type="Proteomes" id="UP000006790">
    <property type="component" value="Chromosome 1"/>
</dbReference>
<dbReference type="InterPro" id="IPR050426">
    <property type="entry name" value="Glycosyltransferase_28"/>
</dbReference>
<evidence type="ECO:0000256" key="10">
    <source>
        <dbReference type="ARBA" id="ARBA00022737"/>
    </source>
</evidence>
<evidence type="ECO:0000256" key="16">
    <source>
        <dbReference type="ARBA" id="ARBA00023221"/>
    </source>
</evidence>
<dbReference type="GO" id="GO:0005737">
    <property type="term" value="C:cytoplasm"/>
    <property type="evidence" value="ECO:0007669"/>
    <property type="project" value="UniProtKB-SubCell"/>
</dbReference>
<reference evidence="23" key="1">
    <citation type="journal article" date="2012" name="G3 (Bethesda)">
        <title>Pichia sorbitophila, an interspecies yeast hybrid reveals early steps of genome resolution following polyploidization.</title>
        <authorList>
            <person name="Leh Louis V."/>
            <person name="Despons L."/>
            <person name="Friedrich A."/>
            <person name="Martin T."/>
            <person name="Durrens P."/>
            <person name="Casaregola S."/>
            <person name="Neuveglise C."/>
            <person name="Fairhead C."/>
            <person name="Marck C."/>
            <person name="Cruz J.A."/>
            <person name="Straub M.L."/>
            <person name="Kugler V."/>
            <person name="Sacerdot C."/>
            <person name="Uzunov Z."/>
            <person name="Thierry A."/>
            <person name="Weiss S."/>
            <person name="Bleykasten C."/>
            <person name="De Montigny J."/>
            <person name="Jacques N."/>
            <person name="Jung P."/>
            <person name="Lemaire M."/>
            <person name="Mallet S."/>
            <person name="Morel G."/>
            <person name="Richard G.F."/>
            <person name="Sarkar A."/>
            <person name="Savel G."/>
            <person name="Schacherer J."/>
            <person name="Seret M.L."/>
            <person name="Talla E."/>
            <person name="Samson G."/>
            <person name="Jubin C."/>
            <person name="Poulain J."/>
            <person name="Vacherie B."/>
            <person name="Barbe V."/>
            <person name="Pelletier E."/>
            <person name="Sherman D.J."/>
            <person name="Westhof E."/>
            <person name="Weissenbach J."/>
            <person name="Baret P.V."/>
            <person name="Wincker P."/>
            <person name="Gaillardin C."/>
            <person name="Dujon B."/>
            <person name="Souciet J.L."/>
        </authorList>
    </citation>
    <scope>NUCLEOTIDE SEQUENCE [LARGE SCALE GENOMIC DNA]</scope>
    <source>
        <strain evidence="23">CBS 270.75 / DBVPG 7215 / KCTC 17166 / NRRL Y-17582</strain>
    </source>
</reference>
<keyword evidence="16" id="KW-0753">Steroid metabolism</keyword>
<feature type="compositionally biased region" description="Basic and acidic residues" evidence="20">
    <location>
        <begin position="448"/>
        <end position="462"/>
    </location>
</feature>
<name>G8JMC3_ERECY</name>
<dbReference type="CDD" id="cd03784">
    <property type="entry name" value="GT1_Gtf-like"/>
    <property type="match status" value="1"/>
</dbReference>
<dbReference type="PANTHER" id="PTHR48050">
    <property type="entry name" value="STEROL 3-BETA-GLUCOSYLTRANSFERASE"/>
    <property type="match status" value="1"/>
</dbReference>
<dbReference type="Pfam" id="PF03033">
    <property type="entry name" value="Glyco_transf_28"/>
    <property type="match status" value="1"/>
</dbReference>
<dbReference type="Pfam" id="PF06722">
    <property type="entry name" value="EryCIII-like_C"/>
    <property type="match status" value="1"/>
</dbReference>
<evidence type="ECO:0000256" key="5">
    <source>
        <dbReference type="ARBA" id="ARBA00017894"/>
    </source>
</evidence>
<dbReference type="FunFam" id="2.30.29.30:FF:000391">
    <property type="entry name" value="Sterol 3-beta-glucosyltransferase"/>
    <property type="match status" value="1"/>
</dbReference>
<dbReference type="GO" id="GO:0005975">
    <property type="term" value="P:carbohydrate metabolic process"/>
    <property type="evidence" value="ECO:0007669"/>
    <property type="project" value="InterPro"/>
</dbReference>
<feature type="compositionally biased region" description="Polar residues" evidence="20">
    <location>
        <begin position="484"/>
        <end position="510"/>
    </location>
</feature>
<dbReference type="EC" id="2.4.1.173" evidence="4"/>
<dbReference type="SUPFAM" id="SSF50729">
    <property type="entry name" value="PH domain-like"/>
    <property type="match status" value="1"/>
</dbReference>
<evidence type="ECO:0000256" key="1">
    <source>
        <dbReference type="ARBA" id="ARBA00004170"/>
    </source>
</evidence>
<keyword evidence="9" id="KW-0808">Transferase</keyword>
<accession>G8JMC3</accession>
<dbReference type="GO" id="GO:0016126">
    <property type="term" value="P:sterol biosynthetic process"/>
    <property type="evidence" value="ECO:0007669"/>
    <property type="project" value="UniProtKB-KW"/>
</dbReference>
<keyword evidence="11" id="KW-0752">Steroid biosynthesis</keyword>
<feature type="compositionally biased region" description="Basic and acidic residues" evidence="20">
    <location>
        <begin position="111"/>
        <end position="123"/>
    </location>
</feature>
<organism evidence="22 23">
    <name type="scientific">Eremothecium cymbalariae (strain CBS 270.75 / DBVPG 7215 / KCTC 17166 / NRRL Y-17582)</name>
    <name type="common">Yeast</name>
    <dbReference type="NCBI Taxonomy" id="931890"/>
    <lineage>
        <taxon>Eukaryota</taxon>
        <taxon>Fungi</taxon>
        <taxon>Dikarya</taxon>
        <taxon>Ascomycota</taxon>
        <taxon>Saccharomycotina</taxon>
        <taxon>Saccharomycetes</taxon>
        <taxon>Saccharomycetales</taxon>
        <taxon>Saccharomycetaceae</taxon>
        <taxon>Eremothecium</taxon>
    </lineage>
</organism>
<evidence type="ECO:0000256" key="9">
    <source>
        <dbReference type="ARBA" id="ARBA00022679"/>
    </source>
</evidence>
<dbReference type="eggNOG" id="KOG1192">
    <property type="taxonomic scope" value="Eukaryota"/>
</dbReference>
<evidence type="ECO:0000256" key="12">
    <source>
        <dbReference type="ARBA" id="ARBA00023011"/>
    </source>
</evidence>
<feature type="region of interest" description="Disordered" evidence="20">
    <location>
        <begin position="107"/>
        <end position="161"/>
    </location>
</feature>
<evidence type="ECO:0000256" key="7">
    <source>
        <dbReference type="ARBA" id="ARBA00022516"/>
    </source>
</evidence>
<gene>
    <name evidence="22" type="ordered locus">Ecym_1074</name>
</gene>
<keyword evidence="8" id="KW-0328">Glycosyltransferase</keyword>
<proteinExistence type="inferred from homology"/>
<dbReference type="InterPro" id="IPR004182">
    <property type="entry name" value="GRAM"/>
</dbReference>
<evidence type="ECO:0000256" key="2">
    <source>
        <dbReference type="ARBA" id="ARBA00004496"/>
    </source>
</evidence>
<evidence type="ECO:0000256" key="19">
    <source>
        <dbReference type="ARBA" id="ARBA00049453"/>
    </source>
</evidence>
<dbReference type="KEGG" id="erc:Ecym_1074"/>
<keyword evidence="10" id="KW-0677">Repeat</keyword>
<dbReference type="FunFam" id="3.40.50.2000:FF:000029">
    <property type="entry name" value="Sterol 3-beta-glucosyltransferase"/>
    <property type="match status" value="1"/>
</dbReference>
<evidence type="ECO:0000256" key="18">
    <source>
        <dbReference type="ARBA" id="ARBA00047886"/>
    </source>
</evidence>
<comment type="subcellular location">
    <subcellularLocation>
        <location evidence="2">Cytoplasm</location>
    </subcellularLocation>
    <subcellularLocation>
        <location evidence="1">Membrane</location>
        <topology evidence="1">Peripheral membrane protein</topology>
    </subcellularLocation>
</comment>
<evidence type="ECO:0000256" key="8">
    <source>
        <dbReference type="ARBA" id="ARBA00022676"/>
    </source>
</evidence>
<dbReference type="OrthoDB" id="10261837at2759"/>
<dbReference type="EMBL" id="CP002497">
    <property type="protein sequence ID" value="AET37332.1"/>
    <property type="molecule type" value="Genomic_DNA"/>
</dbReference>
<feature type="compositionally biased region" description="Basic and acidic residues" evidence="20">
    <location>
        <begin position="516"/>
        <end position="532"/>
    </location>
</feature>
<comment type="catalytic activity">
    <reaction evidence="19">
        <text>a sterol + UDP-alpha-D-glucose = a sterol 3-beta-D-glucoside + UDP + H(+)</text>
        <dbReference type="Rhea" id="RHEA:22724"/>
        <dbReference type="ChEBI" id="CHEBI:15378"/>
        <dbReference type="ChEBI" id="CHEBI:15889"/>
        <dbReference type="ChEBI" id="CHEBI:37424"/>
        <dbReference type="ChEBI" id="CHEBI:58223"/>
        <dbReference type="ChEBI" id="CHEBI:58885"/>
        <dbReference type="EC" id="2.4.1.173"/>
    </reaction>
    <physiologicalReaction direction="left-to-right" evidence="19">
        <dbReference type="Rhea" id="RHEA:22725"/>
    </physiologicalReaction>
</comment>
<feature type="domain" description="PH" evidence="21">
    <location>
        <begin position="245"/>
        <end position="345"/>
    </location>
</feature>
<dbReference type="RefSeq" id="XP_003644149.1">
    <property type="nucleotide sequence ID" value="XM_003644101.1"/>
</dbReference>
<dbReference type="InterPro" id="IPR048065">
    <property type="entry name" value="ATG26_PH_GRAM2"/>
</dbReference>
<dbReference type="InterPro" id="IPR011993">
    <property type="entry name" value="PH-like_dom_sf"/>
</dbReference>
<dbReference type="STRING" id="931890.G8JMC3"/>
<evidence type="ECO:0000313" key="22">
    <source>
        <dbReference type="EMBL" id="AET37332.1"/>
    </source>
</evidence>
<comment type="catalytic activity">
    <reaction evidence="18">
        <text>ergosterol + UDP-alpha-D-glucose = ergosteryl 3-beta-D-glucoside + UDP + H(+)</text>
        <dbReference type="Rhea" id="RHEA:61836"/>
        <dbReference type="ChEBI" id="CHEBI:15378"/>
        <dbReference type="ChEBI" id="CHEBI:16933"/>
        <dbReference type="ChEBI" id="CHEBI:52973"/>
        <dbReference type="ChEBI" id="CHEBI:58223"/>
        <dbReference type="ChEBI" id="CHEBI:58885"/>
    </reaction>
    <physiologicalReaction direction="left-to-right" evidence="18">
        <dbReference type="Rhea" id="RHEA:61837"/>
    </physiologicalReaction>
</comment>
<dbReference type="GO" id="GO:0016906">
    <property type="term" value="F:sterol 3-beta-glucosyltransferase activity"/>
    <property type="evidence" value="ECO:0007669"/>
    <property type="project" value="UniProtKB-EC"/>
</dbReference>
<dbReference type="InterPro" id="IPR002213">
    <property type="entry name" value="UDP_glucos_trans"/>
</dbReference>
<dbReference type="Pfam" id="PF00169">
    <property type="entry name" value="PH"/>
    <property type="match status" value="1"/>
</dbReference>
<keyword evidence="7" id="KW-0444">Lipid biosynthesis</keyword>
<keyword evidence="15" id="KW-1207">Sterol metabolism</keyword>
<feature type="compositionally biased region" description="Polar residues" evidence="20">
    <location>
        <begin position="435"/>
        <end position="444"/>
    </location>
</feature>
<sequence>MKGRKEPKSSTATVSLTKSFSVASTSIVKKSLKAPFGIMSYSLSTMSKNTPRGEDAEQVLESGESESSSGDKEEDLASPNVMAKSIAGLLTTASMYVGIGDIQQAEQMGDEDVKGESDDESAKQAEVSGGSDTKDAEAEKFTETTDDMGTSMTGTHSATDSRRSTLFELSIVPNHDTHSIHTTKSRNRASKIMSKLKSKFNLDDDEQLTKEYSCWLLKNVLIQGHIYLTSKNLLFFAFLYKSNGSAKLTGSLSIYNNSISISGKPTRYWAVLKDHTLSLYNSSTDLYFPVLTIDLRYVTKVQQCKKNGQETKEFYIVTENKTYSFYADNGHSARSWASSLKKQVFTTQNSENDSISIKIPLCNIVDLEDQIIVEQGLTLRVRVMESYDSFALDDYFFMFFNNSANQLKEIIRVQLLNLEMLGSQVMINYKRASSPVDTSRTGSPVKNMVKDWPRGRGSERTESYSTHLLLGMLSSPTRRDEGNLTKSQTSPRTPSRVKQTFKSMTDSLKLSSPRLLRAEEPSSPERQRRTDDPIPISFTQANEGSSLDQSSDVLRSKLSYWNPKSLNRLRNMWNAQPVHYATHEVNLFSKDDGLTITDRSELQAADKRFKNHFSLTNEETLIASYYTYLNRSVPLYGKIYLGKNVMCFRSLIPGFKTKMILPLADVENCYKENGFRFGYFGLVVVIHGYEELFFEFASQKSRDDAEFVILKIIDAFAPIEDIERDASGRQQAVGASNLQDATNDAKLRLFEDKISSVGYDIPIMVEDSPYYKTKITPKKFYTFGLLTIGSRGDVQPYIALGKGLVEEGHKVVIITHKEFGDWVTSYGLWFRSIAGDPAELMALMVQHGSMNVGLIRESATRFKDWKRDLLTTAWDACQGLDVLIESPSAMAGIHIAEALQIPYFRAFTMPWTKTRSYPHAFIVPDQRRGGNYNYFTHILFENIFWRGISAQVNKWRVETLGLKKTNLEFLQQSKVPFIYNMSPKVFPPSVDFAEWIKVTGYWFLNEGSNYSPPKELADFIKKSRESGKPLVYIGFGSIVVKDPAKMTMAVVEAVVKAEVCCILNKGWSERLGSPSQRKIDIELPDCVYNAGNVPHDWLFPQMDAVVHHGGSGTTGASMRAGVPTVIKPFFWRPVFLRQQD</sequence>
<evidence type="ECO:0000256" key="20">
    <source>
        <dbReference type="SAM" id="MobiDB-lite"/>
    </source>
</evidence>
<keyword evidence="23" id="KW-1185">Reference proteome</keyword>
<dbReference type="CDD" id="cd13216">
    <property type="entry name" value="PH-GRAM2_AGT26"/>
    <property type="match status" value="1"/>
</dbReference>
<evidence type="ECO:0000256" key="17">
    <source>
        <dbReference type="ARBA" id="ARBA00029843"/>
    </source>
</evidence>
<evidence type="ECO:0000256" key="4">
    <source>
        <dbReference type="ARBA" id="ARBA00012650"/>
    </source>
</evidence>
<evidence type="ECO:0000256" key="15">
    <source>
        <dbReference type="ARBA" id="ARBA00023166"/>
    </source>
</evidence>
<dbReference type="AlphaFoldDB" id="G8JMC3"/>
<dbReference type="HOGENOM" id="CLU_000537_6_0_1"/>
<evidence type="ECO:0000256" key="13">
    <source>
        <dbReference type="ARBA" id="ARBA00023098"/>
    </source>
</evidence>
<dbReference type="FunFam" id="3.40.50.2000:FF:000009">
    <property type="entry name" value="Sterol 3-beta-glucosyltransferase UGT80A2"/>
    <property type="match status" value="1"/>
</dbReference>
<dbReference type="OMA" id="SAMAGFH"/>
<evidence type="ECO:0000313" key="23">
    <source>
        <dbReference type="Proteomes" id="UP000006790"/>
    </source>
</evidence>
<dbReference type="PROSITE" id="PS50003">
    <property type="entry name" value="PH_DOMAIN"/>
    <property type="match status" value="1"/>
</dbReference>
<dbReference type="InterPro" id="IPR001849">
    <property type="entry name" value="PH_domain"/>
</dbReference>
<feature type="region of interest" description="Disordered" evidence="20">
    <location>
        <begin position="43"/>
        <end position="77"/>
    </location>
</feature>
<feature type="compositionally biased region" description="Basic and acidic residues" evidence="20">
    <location>
        <begin position="132"/>
        <end position="143"/>
    </location>
</feature>
<comment type="similarity">
    <text evidence="3">Belongs to the glycosyltransferase 28 family.</text>
</comment>
<dbReference type="GeneID" id="11469555"/>
<evidence type="ECO:0000256" key="3">
    <source>
        <dbReference type="ARBA" id="ARBA00006962"/>
    </source>
</evidence>
<evidence type="ECO:0000256" key="11">
    <source>
        <dbReference type="ARBA" id="ARBA00022955"/>
    </source>
</evidence>
<dbReference type="InterPro" id="IPR048066">
    <property type="entry name" value="ATG26_PH_GRAM1"/>
</dbReference>
<dbReference type="Gene3D" id="2.30.29.30">
    <property type="entry name" value="Pleckstrin-homology domain (PH domain)/Phosphotyrosine-binding domain (PTB)"/>
    <property type="match status" value="2"/>
</dbReference>
<keyword evidence="13" id="KW-0443">Lipid metabolism</keyword>
<keyword evidence="6" id="KW-0963">Cytoplasm</keyword>
<dbReference type="InterPro" id="IPR010610">
    <property type="entry name" value="EryCIII-like_C"/>
</dbReference>
<evidence type="ECO:0000259" key="21">
    <source>
        <dbReference type="PROSITE" id="PS50003"/>
    </source>
</evidence>
<evidence type="ECO:0000256" key="14">
    <source>
        <dbReference type="ARBA" id="ARBA00023136"/>
    </source>
</evidence>
<dbReference type="InParanoid" id="G8JMC3"/>
<evidence type="ECO:0000256" key="6">
    <source>
        <dbReference type="ARBA" id="ARBA00022490"/>
    </source>
</evidence>
<feature type="region of interest" description="Disordered" evidence="20">
    <location>
        <begin position="432"/>
        <end position="550"/>
    </location>
</feature>
<dbReference type="Pfam" id="PF02893">
    <property type="entry name" value="GRAM"/>
    <property type="match status" value="2"/>
</dbReference>
<protein>
    <recommendedName>
        <fullName evidence="5">Sterol 3-beta-glucosyltransferase</fullName>
        <ecNumber evidence="4">2.4.1.173</ecNumber>
    </recommendedName>
    <alternativeName>
        <fullName evidence="17">Autophagy-related protein 26</fullName>
    </alternativeName>
</protein>
<dbReference type="PANTHER" id="PTHR48050:SF25">
    <property type="entry name" value="STEROL 3-BETA-GLUCOSYLTRANSFERASE"/>
    <property type="match status" value="1"/>
</dbReference>
<feature type="compositionally biased region" description="Polar residues" evidence="20">
    <location>
        <begin position="537"/>
        <end position="550"/>
    </location>
</feature>
<dbReference type="InterPro" id="IPR004276">
    <property type="entry name" value="GlycoTrans_28_N"/>
</dbReference>
<keyword evidence="12" id="KW-0756">Sterol biosynthesis</keyword>
<dbReference type="GO" id="GO:0016020">
    <property type="term" value="C:membrane"/>
    <property type="evidence" value="ECO:0007669"/>
    <property type="project" value="UniProtKB-SubCell"/>
</dbReference>
<dbReference type="SMART" id="SM00233">
    <property type="entry name" value="PH"/>
    <property type="match status" value="1"/>
</dbReference>
<keyword evidence="14" id="KW-0472">Membrane</keyword>
<dbReference type="GO" id="GO:0032120">
    <property type="term" value="P:ascospore-type prospore membrane formation"/>
    <property type="evidence" value="ECO:0007669"/>
    <property type="project" value="EnsemblFungi"/>
</dbReference>
<dbReference type="SMART" id="SM00568">
    <property type="entry name" value="GRAM"/>
    <property type="match status" value="2"/>
</dbReference>
<dbReference type="CDD" id="cd13215">
    <property type="entry name" value="PH-GRAM1_AGT26"/>
    <property type="match status" value="1"/>
</dbReference>
<dbReference type="SUPFAM" id="SSF53756">
    <property type="entry name" value="UDP-Glycosyltransferase/glycogen phosphorylase"/>
    <property type="match status" value="1"/>
</dbReference>
<dbReference type="FunFam" id="2.30.29.30:FF:000303">
    <property type="entry name" value="Sterol 3-beta-glucosyltransferase"/>
    <property type="match status" value="1"/>
</dbReference>
<dbReference type="FunCoup" id="G8JMC3">
    <property type="interactions" value="112"/>
</dbReference>